<protein>
    <submittedName>
        <fullName evidence="6">Two-component sensor histidine kinase</fullName>
    </submittedName>
</protein>
<reference evidence="6" key="1">
    <citation type="journal article" date="2014" name="Int. J. Syst. Evol. Microbiol.">
        <title>Complete genome sequence of Corynebacterium casei LMG S-19264T (=DSM 44701T), isolated from a smear-ripened cheese.</title>
        <authorList>
            <consortium name="US DOE Joint Genome Institute (JGI-PGF)"/>
            <person name="Walter F."/>
            <person name="Albersmeier A."/>
            <person name="Kalinowski J."/>
            <person name="Ruckert C."/>
        </authorList>
    </citation>
    <scope>NUCLEOTIDE SEQUENCE</scope>
    <source>
        <strain evidence="6">VKM Ac-1401</strain>
    </source>
</reference>
<reference evidence="6" key="2">
    <citation type="submission" date="2023-01" db="EMBL/GenBank/DDBJ databases">
        <authorList>
            <person name="Sun Q."/>
            <person name="Evtushenko L."/>
        </authorList>
    </citation>
    <scope>NUCLEOTIDE SEQUENCE</scope>
    <source>
        <strain evidence="6">VKM Ac-1401</strain>
    </source>
</reference>
<dbReference type="Gene3D" id="1.20.5.1930">
    <property type="match status" value="1"/>
</dbReference>
<sequence>MAFALNLVGGVVVSWSLIVNDTTGRPTWVLAVALVSTGAWIARGIAVLFGYGTVSVALSILSAVLGGLVSAPTNGVAVVPAAVGVLAVMATVAVPASIGFGLSLVTIALIAVGAVPFGTPVVAVLAMMGGVLLATFAGLSRRQFRQSEQQMALLRERDLAMREEASRIAIARDLHDVLAHSLGGLVIQLDAVEALLEARDVEAATTRVSDARALAATGLSEARRAVAALRDPAGEEGPVEPDAFQTSVADLLAAHRSLGVSVDLTTAGEPVRLTAAQAAALQRAVQEALSNARKHAPGEPVRISIEWPAAGQNGRVRLTVSNPLTEHGRTALAASGGHHGIDGMRERFAALPLGGSAAAGVEGDRFVVTAEAVLR</sequence>
<keyword evidence="2 6" id="KW-0418">Kinase</keyword>
<feature type="domain" description="Signal transduction histidine kinase subgroup 3 dimerisation and phosphoacceptor" evidence="5">
    <location>
        <begin position="167"/>
        <end position="233"/>
    </location>
</feature>
<evidence type="ECO:0000259" key="5">
    <source>
        <dbReference type="Pfam" id="PF07730"/>
    </source>
</evidence>
<keyword evidence="4" id="KW-0472">Membrane</keyword>
<dbReference type="PANTHER" id="PTHR24421">
    <property type="entry name" value="NITRATE/NITRITE SENSOR PROTEIN NARX-RELATED"/>
    <property type="match status" value="1"/>
</dbReference>
<proteinExistence type="predicted"/>
<keyword evidence="4" id="KW-1133">Transmembrane helix</keyword>
<accession>A0A9W6LYT4</accession>
<dbReference type="GO" id="GO:0016020">
    <property type="term" value="C:membrane"/>
    <property type="evidence" value="ECO:0007669"/>
    <property type="project" value="InterPro"/>
</dbReference>
<feature type="transmembrane region" description="Helical" evidence="4">
    <location>
        <begin position="117"/>
        <end position="139"/>
    </location>
</feature>
<keyword evidence="1" id="KW-0808">Transferase</keyword>
<dbReference type="InterPro" id="IPR011712">
    <property type="entry name" value="Sig_transdc_His_kin_sub3_dim/P"/>
</dbReference>
<dbReference type="Pfam" id="PF07730">
    <property type="entry name" value="HisKA_3"/>
    <property type="match status" value="1"/>
</dbReference>
<evidence type="ECO:0000256" key="3">
    <source>
        <dbReference type="ARBA" id="ARBA00023012"/>
    </source>
</evidence>
<organism evidence="6 7">
    <name type="scientific">Leifsonia poae</name>
    <dbReference type="NCBI Taxonomy" id="110933"/>
    <lineage>
        <taxon>Bacteria</taxon>
        <taxon>Bacillati</taxon>
        <taxon>Actinomycetota</taxon>
        <taxon>Actinomycetes</taxon>
        <taxon>Micrococcales</taxon>
        <taxon>Microbacteriaceae</taxon>
        <taxon>Leifsonia</taxon>
    </lineage>
</organism>
<name>A0A9W6LYT4_9MICO</name>
<evidence type="ECO:0000256" key="2">
    <source>
        <dbReference type="ARBA" id="ARBA00022777"/>
    </source>
</evidence>
<evidence type="ECO:0000256" key="1">
    <source>
        <dbReference type="ARBA" id="ARBA00022679"/>
    </source>
</evidence>
<dbReference type="AlphaFoldDB" id="A0A9W6LYT4"/>
<dbReference type="EMBL" id="BSEN01000003">
    <property type="protein sequence ID" value="GLJ75180.1"/>
    <property type="molecule type" value="Genomic_DNA"/>
</dbReference>
<evidence type="ECO:0000256" key="4">
    <source>
        <dbReference type="SAM" id="Phobius"/>
    </source>
</evidence>
<keyword evidence="3" id="KW-0902">Two-component regulatory system</keyword>
<dbReference type="GO" id="GO:0046983">
    <property type="term" value="F:protein dimerization activity"/>
    <property type="evidence" value="ECO:0007669"/>
    <property type="project" value="InterPro"/>
</dbReference>
<keyword evidence="4" id="KW-0812">Transmembrane</keyword>
<dbReference type="Gene3D" id="3.30.565.10">
    <property type="entry name" value="Histidine kinase-like ATPase, C-terminal domain"/>
    <property type="match status" value="1"/>
</dbReference>
<feature type="transmembrane region" description="Helical" evidence="4">
    <location>
        <begin position="81"/>
        <end position="111"/>
    </location>
</feature>
<comment type="caution">
    <text evidence="6">The sequence shown here is derived from an EMBL/GenBank/DDBJ whole genome shotgun (WGS) entry which is preliminary data.</text>
</comment>
<dbReference type="SUPFAM" id="SSF55874">
    <property type="entry name" value="ATPase domain of HSP90 chaperone/DNA topoisomerase II/histidine kinase"/>
    <property type="match status" value="1"/>
</dbReference>
<dbReference type="GO" id="GO:0000155">
    <property type="term" value="F:phosphorelay sensor kinase activity"/>
    <property type="evidence" value="ECO:0007669"/>
    <property type="project" value="InterPro"/>
</dbReference>
<gene>
    <name evidence="6" type="ORF">GCM10017584_07540</name>
</gene>
<dbReference type="Proteomes" id="UP001142372">
    <property type="component" value="Unassembled WGS sequence"/>
</dbReference>
<keyword evidence="7" id="KW-1185">Reference proteome</keyword>
<feature type="transmembrane region" description="Helical" evidence="4">
    <location>
        <begin position="40"/>
        <end position="69"/>
    </location>
</feature>
<dbReference type="InterPro" id="IPR050482">
    <property type="entry name" value="Sensor_HK_TwoCompSys"/>
</dbReference>
<dbReference type="InterPro" id="IPR036890">
    <property type="entry name" value="HATPase_C_sf"/>
</dbReference>
<evidence type="ECO:0000313" key="6">
    <source>
        <dbReference type="EMBL" id="GLJ75180.1"/>
    </source>
</evidence>
<evidence type="ECO:0000313" key="7">
    <source>
        <dbReference type="Proteomes" id="UP001142372"/>
    </source>
</evidence>